<dbReference type="CDD" id="cd05401">
    <property type="entry name" value="NT_GlnE_GlnD_like"/>
    <property type="match status" value="1"/>
</dbReference>
<gene>
    <name evidence="3" type="ORF">AWH56_14365</name>
</gene>
<dbReference type="EMBL" id="LQXD01000129">
    <property type="protein sequence ID" value="OIJ12153.1"/>
    <property type="molecule type" value="Genomic_DNA"/>
</dbReference>
<name>A0A1S2LJ70_9BACI</name>
<evidence type="ECO:0000259" key="1">
    <source>
        <dbReference type="Pfam" id="PF03445"/>
    </source>
</evidence>
<dbReference type="Pfam" id="PF03445">
    <property type="entry name" value="DUF294"/>
    <property type="match status" value="1"/>
</dbReference>
<dbReference type="InterPro" id="IPR005105">
    <property type="entry name" value="GlnD_Uridyltrans_N"/>
</dbReference>
<dbReference type="Gene3D" id="3.30.460.10">
    <property type="entry name" value="Beta Polymerase, domain 2"/>
    <property type="match status" value="1"/>
</dbReference>
<dbReference type="Pfam" id="PF10335">
    <property type="entry name" value="DUF294_C"/>
    <property type="match status" value="1"/>
</dbReference>
<reference evidence="3" key="1">
    <citation type="submission" date="2016-10" db="EMBL/GenBank/DDBJ databases">
        <title>Draft genome sequences of four alkaliphilic bacteria belonging to the Anaerobacillus genus.</title>
        <authorList>
            <person name="Bassil N.M."/>
            <person name="Lloyd J.R."/>
        </authorList>
    </citation>
    <scope>NUCLEOTIDE SEQUENCE [LARGE SCALE GENOMIC DNA]</scope>
    <source>
        <strain evidence="3">NB2006</strain>
    </source>
</reference>
<feature type="domain" description="Protein-PII uridylyltransferase N-terminal" evidence="1">
    <location>
        <begin position="25"/>
        <end position="142"/>
    </location>
</feature>
<dbReference type="OrthoDB" id="9810963at2"/>
<sequence>MISLRCYEQVKILRDQKMNAVSTDHQKLNVFHEQLMKEVVQIALEKVESEWGKPPTHFAFFVMGSAGRREQSVWSDQDHGIVYEATAGFQDYFLTLGKEITKGLAIVGYEQCDGDVMASNPLWCKSSLAWELQILDWLDENDWESLRYFSTFFDSRVLLGEEELLLKLKNVAFSKLDEEPRLYKRLYENVGFIKKGVGIFGQLLPEEKGEDTGTINLKQTMFFPYVNSLRMLAILEKIPYPSTIDRFLHLPKEYEIIKSYEANFSKLLTYRLYFQRNAVSYKKVHLLHVKLMSSREKECLKELMKNGRKLFKETKDIIDKRCSS</sequence>
<protein>
    <recommendedName>
        <fullName evidence="4">CBS domain-containing protein</fullName>
    </recommendedName>
</protein>
<evidence type="ECO:0008006" key="4">
    <source>
        <dbReference type="Google" id="ProtNLM"/>
    </source>
</evidence>
<dbReference type="KEGG" id="aia:AWH56_023520"/>
<evidence type="ECO:0000313" key="3">
    <source>
        <dbReference type="EMBL" id="OIJ12153.1"/>
    </source>
</evidence>
<dbReference type="GO" id="GO:0008773">
    <property type="term" value="F:[protein-PII] uridylyltransferase activity"/>
    <property type="evidence" value="ECO:0007669"/>
    <property type="project" value="InterPro"/>
</dbReference>
<organism evidence="3">
    <name type="scientific">Anaerobacillus isosaccharinicus</name>
    <dbReference type="NCBI Taxonomy" id="1532552"/>
    <lineage>
        <taxon>Bacteria</taxon>
        <taxon>Bacillati</taxon>
        <taxon>Bacillota</taxon>
        <taxon>Bacilli</taxon>
        <taxon>Bacillales</taxon>
        <taxon>Bacillaceae</taxon>
        <taxon>Anaerobacillus</taxon>
    </lineage>
</organism>
<dbReference type="InterPro" id="IPR018821">
    <property type="entry name" value="DUF294_put_nucleoTrafse_sb-bd"/>
</dbReference>
<feature type="domain" description="DUF294" evidence="2">
    <location>
        <begin position="181"/>
        <end position="310"/>
    </location>
</feature>
<proteinExistence type="predicted"/>
<evidence type="ECO:0000259" key="2">
    <source>
        <dbReference type="Pfam" id="PF10335"/>
    </source>
</evidence>
<dbReference type="InterPro" id="IPR043519">
    <property type="entry name" value="NT_sf"/>
</dbReference>
<comment type="caution">
    <text evidence="3">The sequence shown here is derived from an EMBL/GenBank/DDBJ whole genome shotgun (WGS) entry which is preliminary data.</text>
</comment>
<accession>A0A1S2LJ70</accession>
<dbReference type="AlphaFoldDB" id="A0A1S2LJ70"/>
<dbReference type="SUPFAM" id="SSF81301">
    <property type="entry name" value="Nucleotidyltransferase"/>
    <property type="match status" value="1"/>
</dbReference>